<organism evidence="1 2">
    <name type="scientific">Oryzias latipes</name>
    <name type="common">Japanese rice fish</name>
    <name type="synonym">Japanese killifish</name>
    <dbReference type="NCBI Taxonomy" id="8090"/>
    <lineage>
        <taxon>Eukaryota</taxon>
        <taxon>Metazoa</taxon>
        <taxon>Chordata</taxon>
        <taxon>Craniata</taxon>
        <taxon>Vertebrata</taxon>
        <taxon>Euteleostomi</taxon>
        <taxon>Actinopterygii</taxon>
        <taxon>Neopterygii</taxon>
        <taxon>Teleostei</taxon>
        <taxon>Neoteleostei</taxon>
        <taxon>Acanthomorphata</taxon>
        <taxon>Ovalentaria</taxon>
        <taxon>Atherinomorphae</taxon>
        <taxon>Beloniformes</taxon>
        <taxon>Adrianichthyidae</taxon>
        <taxon>Oryziinae</taxon>
        <taxon>Oryzias</taxon>
    </lineage>
</organism>
<reference evidence="1" key="4">
    <citation type="submission" date="2025-09" db="UniProtKB">
        <authorList>
            <consortium name="Ensembl"/>
        </authorList>
    </citation>
    <scope>IDENTIFICATION</scope>
    <source>
        <strain evidence="1">HSOK</strain>
    </source>
</reference>
<protein>
    <submittedName>
        <fullName evidence="1">Uncharacterized protein</fullName>
    </submittedName>
</protein>
<evidence type="ECO:0000313" key="2">
    <source>
        <dbReference type="Proteomes" id="UP000265200"/>
    </source>
</evidence>
<proteinExistence type="predicted"/>
<accession>A0A3P9JG01</accession>
<reference evidence="1" key="3">
    <citation type="submission" date="2025-08" db="UniProtKB">
        <authorList>
            <consortium name="Ensembl"/>
        </authorList>
    </citation>
    <scope>IDENTIFICATION</scope>
    <source>
        <strain evidence="1">HSOK</strain>
    </source>
</reference>
<dbReference type="Ensembl" id="ENSORLT00015033510.1">
    <property type="protein sequence ID" value="ENSORLP00015031255.1"/>
    <property type="gene ID" value="ENSORLG00015015415.1"/>
</dbReference>
<sequence>MKPLKIILYPPVPTVPKTALASKQFYFPCNVVCEHKQKSTINAHLSTVKHTRRLAETCVQVCSWAEFTMCGFERNYPNNFTFCALRIIKNAHNIPKGLEYASSIGLISI</sequence>
<name>A0A3P9JG01_ORYLA</name>
<evidence type="ECO:0000313" key="1">
    <source>
        <dbReference type="Ensembl" id="ENSORLP00015031255.1"/>
    </source>
</evidence>
<reference evidence="1 2" key="2">
    <citation type="submission" date="2017-04" db="EMBL/GenBank/DDBJ databases">
        <title>CpG methylation of centromeres and impact of large insertions on vertebrate speciation.</title>
        <authorList>
            <person name="Ichikawa K."/>
            <person name="Yoshimura J."/>
            <person name="Morishita S."/>
        </authorList>
    </citation>
    <scope>NUCLEOTIDE SEQUENCE</scope>
    <source>
        <strain evidence="1 2">HSOK</strain>
    </source>
</reference>
<dbReference type="Proteomes" id="UP000265200">
    <property type="component" value="Chromosome 4"/>
</dbReference>
<reference key="1">
    <citation type="journal article" date="2007" name="Nature">
        <title>The medaka draft genome and insights into vertebrate genome evolution.</title>
        <authorList>
            <person name="Kasahara M."/>
            <person name="Naruse K."/>
            <person name="Sasaki S."/>
            <person name="Nakatani Y."/>
            <person name="Qu W."/>
            <person name="Ahsan B."/>
            <person name="Yamada T."/>
            <person name="Nagayasu Y."/>
            <person name="Doi K."/>
            <person name="Kasai Y."/>
            <person name="Jindo T."/>
            <person name="Kobayashi D."/>
            <person name="Shimada A."/>
            <person name="Toyoda A."/>
            <person name="Kuroki Y."/>
            <person name="Fujiyama A."/>
            <person name="Sasaki T."/>
            <person name="Shimizu A."/>
            <person name="Asakawa S."/>
            <person name="Shimizu N."/>
            <person name="Hashimoto S."/>
            <person name="Yang J."/>
            <person name="Lee Y."/>
            <person name="Matsushima K."/>
            <person name="Sugano S."/>
            <person name="Sakaizumi M."/>
            <person name="Narita T."/>
            <person name="Ohishi K."/>
            <person name="Haga S."/>
            <person name="Ohta F."/>
            <person name="Nomoto H."/>
            <person name="Nogata K."/>
            <person name="Morishita T."/>
            <person name="Endo T."/>
            <person name="Shin-I T."/>
            <person name="Takeda H."/>
            <person name="Morishita S."/>
            <person name="Kohara Y."/>
        </authorList>
    </citation>
    <scope>NUCLEOTIDE SEQUENCE [LARGE SCALE GENOMIC DNA]</scope>
    <source>
        <strain>Hd-rR</strain>
    </source>
</reference>
<dbReference type="AlphaFoldDB" id="A0A3P9JG01"/>